<protein>
    <recommendedName>
        <fullName evidence="5">CD-NTase associated protein 4-like DNA endonuclease domain-containing protein</fullName>
    </recommendedName>
</protein>
<dbReference type="KEGG" id="cii:CIMIT_08740"/>
<dbReference type="AlphaFoldDB" id="A0A076NST7"/>
<reference evidence="2 4" key="2">
    <citation type="submission" date="2017-06" db="EMBL/GenBank/DDBJ databases">
        <authorList>
            <consortium name="Pathogen Informatics"/>
        </authorList>
    </citation>
    <scope>NUCLEOTIDE SEQUENCE [LARGE SCALE GENOMIC DNA]</scope>
    <source>
        <strain evidence="2 4">NCTC13015</strain>
    </source>
</reference>
<reference evidence="1 3" key="1">
    <citation type="submission" date="2014-08" db="EMBL/GenBank/DDBJ databases">
        <title>Complete genome sequence of Corynebacterium imitans DSM 44264, isolated from a five-month-old boy with suspected pharyngeal diphtheria.</title>
        <authorList>
            <person name="Mollmann S."/>
            <person name="Albersmeier A."/>
            <person name="Ruckert C."/>
            <person name="Tauch A."/>
        </authorList>
    </citation>
    <scope>NUCLEOTIDE SEQUENCE [LARGE SCALE GENOMIC DNA]</scope>
    <source>
        <strain evidence="1 3">DSM 44264</strain>
    </source>
</reference>
<evidence type="ECO:0000313" key="1">
    <source>
        <dbReference type="EMBL" id="AIJ33982.1"/>
    </source>
</evidence>
<accession>A0A076NST7</accession>
<evidence type="ECO:0000313" key="2">
    <source>
        <dbReference type="EMBL" id="SNV78040.1"/>
    </source>
</evidence>
<dbReference type="eggNOG" id="ENOG50305A1">
    <property type="taxonomic scope" value="Bacteria"/>
</dbReference>
<dbReference type="EMBL" id="CP009211">
    <property type="protein sequence ID" value="AIJ33982.1"/>
    <property type="molecule type" value="Genomic_DNA"/>
</dbReference>
<name>A0A076NST7_9CORY</name>
<dbReference type="OrthoDB" id="8403777at2"/>
<dbReference type="EMBL" id="LT906467">
    <property type="protein sequence ID" value="SNV78040.1"/>
    <property type="molecule type" value="Genomic_DNA"/>
</dbReference>
<organism evidence="1 3">
    <name type="scientific">Corynebacterium imitans</name>
    <dbReference type="NCBI Taxonomy" id="156978"/>
    <lineage>
        <taxon>Bacteria</taxon>
        <taxon>Bacillati</taxon>
        <taxon>Actinomycetota</taxon>
        <taxon>Actinomycetes</taxon>
        <taxon>Mycobacteriales</taxon>
        <taxon>Corynebacteriaceae</taxon>
        <taxon>Corynebacterium</taxon>
    </lineage>
</organism>
<dbReference type="HOGENOM" id="CLU_666849_0_0_11"/>
<keyword evidence="3" id="KW-1185">Reference proteome</keyword>
<evidence type="ECO:0008006" key="5">
    <source>
        <dbReference type="Google" id="ProtNLM"/>
    </source>
</evidence>
<gene>
    <name evidence="1" type="ORF">CIMIT_08740</name>
    <name evidence="2" type="ORF">SAMEA4535761_01809</name>
</gene>
<evidence type="ECO:0000313" key="3">
    <source>
        <dbReference type="Proteomes" id="UP000028780"/>
    </source>
</evidence>
<dbReference type="Proteomes" id="UP000028780">
    <property type="component" value="Chromosome"/>
</dbReference>
<dbReference type="RefSeq" id="WP_038591778.1">
    <property type="nucleotide sequence ID" value="NZ_CP009211.1"/>
</dbReference>
<evidence type="ECO:0000313" key="4">
    <source>
        <dbReference type="Proteomes" id="UP000215374"/>
    </source>
</evidence>
<dbReference type="Proteomes" id="UP000215374">
    <property type="component" value="Chromosome 1"/>
</dbReference>
<sequence>MTAFSPLTDSHKRRSAHGAIRGYLYQFEKSALEILGAGEDDVARLEGVEDLDLLEGGKQTAVQIKYWESTARYSNKAIAEPLYDMFQSFLTDRSLRFRLYVYFGSDKSIPTRLTRQDVENAFESASVRSVMTPVSEELLSEFAETISIEPGLSIDDQREKLAEAIATNLKCDNDEALELYVPKAVHYLNALACNENESQRIVSKRALIAEIDRRQYYYGKWHAQYLTQEQFEKQLAQQLKKKQFGDHEKLRILGLRVTDSEIDVAADLLTHLSKHFENGYALTSHNPWTIVVKGESPDTFFQLKKKLLMRSSIMFNDGYESICFSPLRFMEPPIRVTKKRSNLIQNLSFSIRIVSIESFLKLSVEDRAELGKYSCWYDLQAPSDSSCPGNQVLVAGCTIESLANAFRKVLPK</sequence>
<proteinExistence type="predicted"/>